<dbReference type="InterPro" id="IPR025857">
    <property type="entry name" value="MacB_PCD"/>
</dbReference>
<dbReference type="GO" id="GO:0005886">
    <property type="term" value="C:plasma membrane"/>
    <property type="evidence" value="ECO:0007669"/>
    <property type="project" value="UniProtKB-SubCell"/>
</dbReference>
<feature type="transmembrane region" description="Helical" evidence="7">
    <location>
        <begin position="524"/>
        <end position="546"/>
    </location>
</feature>
<dbReference type="EMBL" id="DVLX01000102">
    <property type="protein sequence ID" value="HIU00311.1"/>
    <property type="molecule type" value="Genomic_DNA"/>
</dbReference>
<feature type="coiled-coil region" evidence="6">
    <location>
        <begin position="77"/>
        <end position="104"/>
    </location>
</feature>
<dbReference type="PANTHER" id="PTHR30287:SF1">
    <property type="entry name" value="INNER MEMBRANE PROTEIN"/>
    <property type="match status" value="1"/>
</dbReference>
<feature type="transmembrane region" description="Helical" evidence="7">
    <location>
        <begin position="203"/>
        <end position="222"/>
    </location>
</feature>
<feature type="transmembrane region" description="Helical" evidence="7">
    <location>
        <begin position="174"/>
        <end position="196"/>
    </location>
</feature>
<dbReference type="InterPro" id="IPR038766">
    <property type="entry name" value="Membrane_comp_ABC_pdt"/>
</dbReference>
<feature type="transmembrane region" description="Helical" evidence="7">
    <location>
        <begin position="579"/>
        <end position="601"/>
    </location>
</feature>
<keyword evidence="2" id="KW-1003">Cell membrane</keyword>
<evidence type="ECO:0000259" key="8">
    <source>
        <dbReference type="Pfam" id="PF02687"/>
    </source>
</evidence>
<feature type="domain" description="ABC3 transporter permease C-terminal" evidence="8">
    <location>
        <begin position="133"/>
        <end position="245"/>
    </location>
</feature>
<comment type="caution">
    <text evidence="10">The sequence shown here is derived from an EMBL/GenBank/DDBJ whole genome shotgun (WGS) entry which is preliminary data.</text>
</comment>
<dbReference type="AlphaFoldDB" id="A0A9D1KWN0"/>
<comment type="subcellular location">
    <subcellularLocation>
        <location evidence="1">Cell membrane</location>
        <topology evidence="1">Multi-pass membrane protein</topology>
    </subcellularLocation>
</comment>
<evidence type="ECO:0000313" key="11">
    <source>
        <dbReference type="Proteomes" id="UP000824159"/>
    </source>
</evidence>
<evidence type="ECO:0000256" key="6">
    <source>
        <dbReference type="SAM" id="Coils"/>
    </source>
</evidence>
<keyword evidence="4 7" id="KW-1133">Transmembrane helix</keyword>
<evidence type="ECO:0000256" key="1">
    <source>
        <dbReference type="ARBA" id="ARBA00004651"/>
    </source>
</evidence>
<keyword evidence="3 7" id="KW-0812">Transmembrane</keyword>
<organism evidence="10 11">
    <name type="scientific">Candidatus Allocopromorpha excrementavium</name>
    <dbReference type="NCBI Taxonomy" id="2840741"/>
    <lineage>
        <taxon>Bacteria</taxon>
        <taxon>Bacillati</taxon>
        <taxon>Bacillota</taxon>
        <taxon>Clostridia</taxon>
        <taxon>Eubacteriales</taxon>
        <taxon>Eubacteriaceae</taxon>
        <taxon>Eubacteriaceae incertae sedis</taxon>
        <taxon>Candidatus Allocopromorpha</taxon>
    </lineage>
</organism>
<feature type="transmembrane region" description="Helical" evidence="7">
    <location>
        <begin position="228"/>
        <end position="246"/>
    </location>
</feature>
<feature type="transmembrane region" description="Helical" evidence="7">
    <location>
        <begin position="299"/>
        <end position="319"/>
    </location>
</feature>
<feature type="domain" description="MacB-like periplasmic core" evidence="9">
    <location>
        <begin position="299"/>
        <end position="498"/>
    </location>
</feature>
<feature type="transmembrane region" description="Helical" evidence="7">
    <location>
        <begin position="133"/>
        <end position="154"/>
    </location>
</feature>
<dbReference type="Pfam" id="PF02687">
    <property type="entry name" value="FtsX"/>
    <property type="match status" value="2"/>
</dbReference>
<reference evidence="10" key="1">
    <citation type="submission" date="2020-10" db="EMBL/GenBank/DDBJ databases">
        <authorList>
            <person name="Gilroy R."/>
        </authorList>
    </citation>
    <scope>NUCLEOTIDE SEQUENCE</scope>
    <source>
        <strain evidence="10">CHK176-22527</strain>
    </source>
</reference>
<feature type="transmembrane region" description="Helical" evidence="7">
    <location>
        <begin position="621"/>
        <end position="639"/>
    </location>
</feature>
<evidence type="ECO:0000256" key="4">
    <source>
        <dbReference type="ARBA" id="ARBA00022989"/>
    </source>
</evidence>
<dbReference type="InterPro" id="IPR003838">
    <property type="entry name" value="ABC3_permease_C"/>
</dbReference>
<evidence type="ECO:0000313" key="10">
    <source>
        <dbReference type="EMBL" id="HIU00311.1"/>
    </source>
</evidence>
<protein>
    <submittedName>
        <fullName evidence="10">FtsX-like permease family protein</fullName>
    </submittedName>
</protein>
<dbReference type="Proteomes" id="UP000824159">
    <property type="component" value="Unassembled WGS sequence"/>
</dbReference>
<accession>A0A9D1KWN0</accession>
<keyword evidence="5 7" id="KW-0472">Membrane</keyword>
<dbReference type="PANTHER" id="PTHR30287">
    <property type="entry name" value="MEMBRANE COMPONENT OF PREDICTED ABC SUPERFAMILY METABOLITE UPTAKE TRANSPORTER"/>
    <property type="match status" value="1"/>
</dbReference>
<sequence>SVNKAIESAELPDSGITEEELYTLKMQAQKLKEGIASIDSGLEEISAAEKKISAGEEELKAGYEEYNSGRSQAESGFAAAEKQLADGEDQIEEAKKELDDIEAPELYTETREDNIGYDSFESNSDIVDSIAKIFPVFFFLIAALVCSTTMSRMIEEERSQIGTLRALGYTRGKIMWKYMVYSGSAAMIGCIAGFFAGSKYFPYAIWIAYGMMFGFAPIEFYFSGSLALISLVVSLLCSTGTTYLACRGQLKDMPAEILRPKAPKAGKRIIIEKIGFIWNHLSFLHKVSARNILRYKKRMIMMILGIGGCTALVTAGFGIHDSVAGIAEHQYADIEKYDMTVMFSEKLDDQKASDFMDTFKDETENTAVLQQTSVTASGNGVSKTCSLMITGDENINKAMNFRTEDDERISYPDAGEAIVNNKLADMLGIETGDRITVKYDDTKTVELKVTGIYKNYVSNYIYINDETYSKYFGNEYEPQTAFVSVNGNIDVYDMAEQIYGYDGVMGISVNEDIKSGVDDMMVSLNYIIILVIGCAGALAFIVLFNLGNINITERVREIATIEVLGFYPRETGAYVFRENFILVIFGILAGLPTGYVLHNFIMEQIQVDAVAFNKVIEPSSYMFTVLVVLGFTFIVDIIMRRKLRRINMAEALKSIE</sequence>
<evidence type="ECO:0000259" key="9">
    <source>
        <dbReference type="Pfam" id="PF12704"/>
    </source>
</evidence>
<evidence type="ECO:0000256" key="5">
    <source>
        <dbReference type="ARBA" id="ARBA00023136"/>
    </source>
</evidence>
<evidence type="ECO:0000256" key="3">
    <source>
        <dbReference type="ARBA" id="ARBA00022692"/>
    </source>
</evidence>
<evidence type="ECO:0000256" key="7">
    <source>
        <dbReference type="SAM" id="Phobius"/>
    </source>
</evidence>
<dbReference type="Pfam" id="PF12704">
    <property type="entry name" value="MacB_PCD"/>
    <property type="match status" value="1"/>
</dbReference>
<proteinExistence type="predicted"/>
<keyword evidence="6" id="KW-0175">Coiled coil</keyword>
<feature type="non-terminal residue" evidence="10">
    <location>
        <position position="1"/>
    </location>
</feature>
<feature type="domain" description="ABC3 transporter permease C-terminal" evidence="8">
    <location>
        <begin position="530"/>
        <end position="647"/>
    </location>
</feature>
<name>A0A9D1KWN0_9FIRM</name>
<gene>
    <name evidence="10" type="ORF">IAD12_08760</name>
</gene>
<evidence type="ECO:0000256" key="2">
    <source>
        <dbReference type="ARBA" id="ARBA00022475"/>
    </source>
</evidence>
<reference evidence="10" key="2">
    <citation type="journal article" date="2021" name="PeerJ">
        <title>Extensive microbial diversity within the chicken gut microbiome revealed by metagenomics and culture.</title>
        <authorList>
            <person name="Gilroy R."/>
            <person name="Ravi A."/>
            <person name="Getino M."/>
            <person name="Pursley I."/>
            <person name="Horton D.L."/>
            <person name="Alikhan N.F."/>
            <person name="Baker D."/>
            <person name="Gharbi K."/>
            <person name="Hall N."/>
            <person name="Watson M."/>
            <person name="Adriaenssens E.M."/>
            <person name="Foster-Nyarko E."/>
            <person name="Jarju S."/>
            <person name="Secka A."/>
            <person name="Antonio M."/>
            <person name="Oren A."/>
            <person name="Chaudhuri R.R."/>
            <person name="La Ragione R."/>
            <person name="Hildebrand F."/>
            <person name="Pallen M.J."/>
        </authorList>
    </citation>
    <scope>NUCLEOTIDE SEQUENCE</scope>
    <source>
        <strain evidence="10">CHK176-22527</strain>
    </source>
</reference>